<dbReference type="Proteomes" id="UP000005239">
    <property type="component" value="Unassembled WGS sequence"/>
</dbReference>
<evidence type="ECO:0000313" key="2">
    <source>
        <dbReference type="Proteomes" id="UP000005239"/>
    </source>
</evidence>
<sequence length="94" mass="9794">MLLMQKGYLGQQERPGLVGGVVTAAGATDSGRRGAGAAPLGDGDGGAPESAEEEEELLTHLDAAECTLELVAELSLRLHSTDCERMRLETSARV</sequence>
<gene>
    <name evidence="1" type="primary">WBGene00282012</name>
</gene>
<reference evidence="1" key="2">
    <citation type="submission" date="2022-06" db="UniProtKB">
        <authorList>
            <consortium name="EnsemblMetazoa"/>
        </authorList>
    </citation>
    <scope>IDENTIFICATION</scope>
    <source>
        <strain evidence="1">PS312</strain>
    </source>
</reference>
<keyword evidence="2" id="KW-1185">Reference proteome</keyword>
<accession>A0A2A6C974</accession>
<organism evidence="1 2">
    <name type="scientific">Pristionchus pacificus</name>
    <name type="common">Parasitic nematode worm</name>
    <dbReference type="NCBI Taxonomy" id="54126"/>
    <lineage>
        <taxon>Eukaryota</taxon>
        <taxon>Metazoa</taxon>
        <taxon>Ecdysozoa</taxon>
        <taxon>Nematoda</taxon>
        <taxon>Chromadorea</taxon>
        <taxon>Rhabditida</taxon>
        <taxon>Rhabditina</taxon>
        <taxon>Diplogasteromorpha</taxon>
        <taxon>Diplogasteroidea</taxon>
        <taxon>Neodiplogasteridae</taxon>
        <taxon>Pristionchus</taxon>
    </lineage>
</organism>
<dbReference type="AlphaFoldDB" id="A0A2A6C974"/>
<evidence type="ECO:0000313" key="1">
    <source>
        <dbReference type="EnsemblMetazoa" id="PPA43643.1"/>
    </source>
</evidence>
<reference evidence="2" key="1">
    <citation type="journal article" date="2008" name="Nat. Genet.">
        <title>The Pristionchus pacificus genome provides a unique perspective on nematode lifestyle and parasitism.</title>
        <authorList>
            <person name="Dieterich C."/>
            <person name="Clifton S.W."/>
            <person name="Schuster L.N."/>
            <person name="Chinwalla A."/>
            <person name="Delehaunty K."/>
            <person name="Dinkelacker I."/>
            <person name="Fulton L."/>
            <person name="Fulton R."/>
            <person name="Godfrey J."/>
            <person name="Minx P."/>
            <person name="Mitreva M."/>
            <person name="Roeseler W."/>
            <person name="Tian H."/>
            <person name="Witte H."/>
            <person name="Yang S.P."/>
            <person name="Wilson R.K."/>
            <person name="Sommer R.J."/>
        </authorList>
    </citation>
    <scope>NUCLEOTIDE SEQUENCE [LARGE SCALE GENOMIC DNA]</scope>
    <source>
        <strain evidence="2">PS312</strain>
    </source>
</reference>
<accession>A0A8R1Z8G1</accession>
<protein>
    <submittedName>
        <fullName evidence="1">Uncharacterized protein</fullName>
    </submittedName>
</protein>
<proteinExistence type="predicted"/>
<dbReference type="EnsemblMetazoa" id="PPA43643.1">
    <property type="protein sequence ID" value="PPA43643.1"/>
    <property type="gene ID" value="WBGene00282012"/>
</dbReference>
<name>A0A2A6C974_PRIPA</name>